<keyword evidence="1 4" id="KW-0963">Cytoplasm</keyword>
<dbReference type="PIRSF" id="PIRSF037208">
    <property type="entry name" value="ATE_pro_prd"/>
    <property type="match status" value="1"/>
</dbReference>
<evidence type="ECO:0000256" key="4">
    <source>
        <dbReference type="HAMAP-Rule" id="MF_00689"/>
    </source>
</evidence>
<dbReference type="EMBL" id="JBCGCU010000002">
    <property type="protein sequence ID" value="MEM0514516.1"/>
    <property type="molecule type" value="Genomic_DNA"/>
</dbReference>
<name>A0ABU9MT98_9GAMM</name>
<dbReference type="NCBIfam" id="NF002346">
    <property type="entry name" value="PRK01305.2-3"/>
    <property type="match status" value="1"/>
</dbReference>
<proteinExistence type="inferred from homology"/>
<dbReference type="Pfam" id="PF04376">
    <property type="entry name" value="ATE_N"/>
    <property type="match status" value="1"/>
</dbReference>
<evidence type="ECO:0000256" key="1">
    <source>
        <dbReference type="ARBA" id="ARBA00022490"/>
    </source>
</evidence>
<dbReference type="SUPFAM" id="SSF55729">
    <property type="entry name" value="Acyl-CoA N-acyltransferases (Nat)"/>
    <property type="match status" value="1"/>
</dbReference>
<accession>A0ABU9MT98</accession>
<keyword evidence="8" id="KW-1185">Reference proteome</keyword>
<dbReference type="RefSeq" id="WP_342676327.1">
    <property type="nucleotide sequence ID" value="NZ_JBCGCU010000002.1"/>
</dbReference>
<feature type="domain" description="N-end aminoacyl transferase N-terminal" evidence="5">
    <location>
        <begin position="16"/>
        <end position="85"/>
    </location>
</feature>
<dbReference type="InterPro" id="IPR007471">
    <property type="entry name" value="N-end_Aminoacyl_Trfase_N"/>
</dbReference>
<evidence type="ECO:0000313" key="8">
    <source>
        <dbReference type="Proteomes" id="UP001447008"/>
    </source>
</evidence>
<dbReference type="NCBIfam" id="NF002342">
    <property type="entry name" value="PRK01305.1-3"/>
    <property type="match status" value="1"/>
</dbReference>
<comment type="catalytic activity">
    <reaction evidence="4">
        <text>N-terminal L-glutamyl-[protein] + L-leucyl-tRNA(Leu) = N-terminal L-leucyl-L-glutamyl-[protein] + tRNA(Leu) + H(+)</text>
        <dbReference type="Rhea" id="RHEA:50412"/>
        <dbReference type="Rhea" id="RHEA-COMP:9613"/>
        <dbReference type="Rhea" id="RHEA-COMP:9622"/>
        <dbReference type="Rhea" id="RHEA-COMP:12664"/>
        <dbReference type="Rhea" id="RHEA-COMP:12668"/>
        <dbReference type="ChEBI" id="CHEBI:15378"/>
        <dbReference type="ChEBI" id="CHEBI:64721"/>
        <dbReference type="ChEBI" id="CHEBI:78442"/>
        <dbReference type="ChEBI" id="CHEBI:78494"/>
        <dbReference type="ChEBI" id="CHEBI:133041"/>
        <dbReference type="EC" id="2.3.2.29"/>
    </reaction>
</comment>
<dbReference type="InterPro" id="IPR017138">
    <property type="entry name" value="Asp_Glu_LeuTrfase"/>
</dbReference>
<evidence type="ECO:0000256" key="3">
    <source>
        <dbReference type="ARBA" id="ARBA00023315"/>
    </source>
</evidence>
<comment type="function">
    <text evidence="4">Functions in the N-end rule pathway of protein degradation where it conjugates Leu from its aminoacyl-tRNA to the N-termini of proteins containing an N-terminal aspartate or glutamate.</text>
</comment>
<comment type="catalytic activity">
    <reaction evidence="4">
        <text>N-terminal L-aspartyl-[protein] + L-leucyl-tRNA(Leu) = N-terminal L-leucyl-L-aspartyl-[protein] + tRNA(Leu) + H(+)</text>
        <dbReference type="Rhea" id="RHEA:50420"/>
        <dbReference type="Rhea" id="RHEA-COMP:9613"/>
        <dbReference type="Rhea" id="RHEA-COMP:9622"/>
        <dbReference type="Rhea" id="RHEA-COMP:12669"/>
        <dbReference type="Rhea" id="RHEA-COMP:12674"/>
        <dbReference type="ChEBI" id="CHEBI:15378"/>
        <dbReference type="ChEBI" id="CHEBI:64720"/>
        <dbReference type="ChEBI" id="CHEBI:78442"/>
        <dbReference type="ChEBI" id="CHEBI:78494"/>
        <dbReference type="ChEBI" id="CHEBI:133042"/>
        <dbReference type="EC" id="2.3.2.29"/>
    </reaction>
</comment>
<dbReference type="PANTHER" id="PTHR21367">
    <property type="entry name" value="ARGININE-TRNA-PROTEIN TRANSFERASE 1"/>
    <property type="match status" value="1"/>
</dbReference>
<dbReference type="EC" id="2.3.2.29" evidence="4"/>
<dbReference type="GO" id="GO:0004057">
    <property type="term" value="F:arginyl-tRNA--protein transferase activity"/>
    <property type="evidence" value="ECO:0007669"/>
    <property type="project" value="UniProtKB-EC"/>
</dbReference>
<comment type="subcellular location">
    <subcellularLocation>
        <location evidence="4">Cytoplasm</location>
    </subcellularLocation>
</comment>
<dbReference type="HAMAP" id="MF_00689">
    <property type="entry name" value="Bpt"/>
    <property type="match status" value="1"/>
</dbReference>
<evidence type="ECO:0000256" key="2">
    <source>
        <dbReference type="ARBA" id="ARBA00022679"/>
    </source>
</evidence>
<dbReference type="InterPro" id="IPR030700">
    <property type="entry name" value="N-end_Aminoacyl_Trfase"/>
</dbReference>
<evidence type="ECO:0000259" key="6">
    <source>
        <dbReference type="Pfam" id="PF04377"/>
    </source>
</evidence>
<keyword evidence="3 4" id="KW-0012">Acyltransferase</keyword>
<evidence type="ECO:0000313" key="7">
    <source>
        <dbReference type="EMBL" id="MEM0514516.1"/>
    </source>
</evidence>
<protein>
    <recommendedName>
        <fullName evidence="4">Aspartate/glutamate leucyltransferase</fullName>
        <ecNumber evidence="4">2.3.2.29</ecNumber>
    </recommendedName>
</protein>
<dbReference type="InterPro" id="IPR016181">
    <property type="entry name" value="Acyl_CoA_acyltransferase"/>
</dbReference>
<gene>
    <name evidence="4" type="primary">bpt</name>
    <name evidence="7" type="ORF">WCN91_03530</name>
</gene>
<dbReference type="Proteomes" id="UP001447008">
    <property type="component" value="Unassembled WGS sequence"/>
</dbReference>
<comment type="similarity">
    <text evidence="4">Belongs to the R-transferase family. Bpt subfamily.</text>
</comment>
<dbReference type="NCBIfam" id="NF002345">
    <property type="entry name" value="PRK01305.2-2"/>
    <property type="match status" value="1"/>
</dbReference>
<organism evidence="7 8">
    <name type="scientific">Pseudoalteromonas qingdaonensis</name>
    <dbReference type="NCBI Taxonomy" id="3131913"/>
    <lineage>
        <taxon>Bacteria</taxon>
        <taxon>Pseudomonadati</taxon>
        <taxon>Pseudomonadota</taxon>
        <taxon>Gammaproteobacteria</taxon>
        <taxon>Alteromonadales</taxon>
        <taxon>Pseudoalteromonadaceae</taxon>
        <taxon>Pseudoalteromonas</taxon>
    </lineage>
</organism>
<dbReference type="Pfam" id="PF04377">
    <property type="entry name" value="ATE_C"/>
    <property type="match status" value="1"/>
</dbReference>
<reference evidence="7 8" key="1">
    <citation type="submission" date="2024-03" db="EMBL/GenBank/DDBJ databases">
        <title>Pseudoalteromonas qingdaonensis sp. nov., isolated from the intestines of marine benthic organisms.</title>
        <authorList>
            <person name="Lin X."/>
            <person name="Fang S."/>
            <person name="Hu X."/>
        </authorList>
    </citation>
    <scope>NUCLEOTIDE SEQUENCE [LARGE SCALE GENOMIC DNA]</scope>
    <source>
        <strain evidence="7 8">YIC-827</strain>
    </source>
</reference>
<keyword evidence="2 4" id="KW-0808">Transferase</keyword>
<dbReference type="PANTHER" id="PTHR21367:SF1">
    <property type="entry name" value="ARGINYL-TRNA--PROTEIN TRANSFERASE 1"/>
    <property type="match status" value="1"/>
</dbReference>
<dbReference type="InterPro" id="IPR007472">
    <property type="entry name" value="N-end_Aminoacyl_Trfase_C"/>
</dbReference>
<evidence type="ECO:0000259" key="5">
    <source>
        <dbReference type="Pfam" id="PF04376"/>
    </source>
</evidence>
<sequence>MTQHLPIKIGLSQRFPCSYLAAQEEQLLVILDPVCYSPNGFEALLKQGFRRSGEQIYRPHCPSCNACQAVRVLAPHYTPSRSQKRLIAKAKEFQVRISKREQAEYYPLYERYINVRHSDGTMFPPQRSQFDSFLFCHWMDINFIELWDRDKLIAVAVTDVMANSLSAIYTFFDPDYEHLSLGSLMIIKQIQLAAHWGKAYLYLGYQIDECRKMRYKLQYLPAQQLRNNLWEDVICL</sequence>
<comment type="caution">
    <text evidence="7">The sequence shown here is derived from an EMBL/GenBank/DDBJ whole genome shotgun (WGS) entry which is preliminary data.</text>
</comment>
<feature type="domain" description="N-end rule aminoacyl transferase C-terminal" evidence="6">
    <location>
        <begin position="104"/>
        <end position="225"/>
    </location>
</feature>